<feature type="region of interest" description="Disordered" evidence="2">
    <location>
        <begin position="212"/>
        <end position="236"/>
    </location>
</feature>
<dbReference type="GO" id="GO:0042802">
    <property type="term" value="F:identical protein binding"/>
    <property type="evidence" value="ECO:0007669"/>
    <property type="project" value="InterPro"/>
</dbReference>
<dbReference type="CDD" id="cd19867">
    <property type="entry name" value="DSRM_DGCR8_rpt1"/>
    <property type="match status" value="1"/>
</dbReference>
<dbReference type="GO" id="GO:0070877">
    <property type="term" value="C:microprocessor complex"/>
    <property type="evidence" value="ECO:0007669"/>
    <property type="project" value="InterPro"/>
</dbReference>
<dbReference type="EMBL" id="UYWY01019370">
    <property type="protein sequence ID" value="VDM36746.1"/>
    <property type="molecule type" value="Genomic_DNA"/>
</dbReference>
<dbReference type="PROSITE" id="PS50020">
    <property type="entry name" value="WW_DOMAIN_2"/>
    <property type="match status" value="1"/>
</dbReference>
<dbReference type="PANTHER" id="PTHR13482:SF3">
    <property type="entry name" value="MICROPROCESSOR COMPLEX SUBUNIT DGCR8"/>
    <property type="match status" value="1"/>
</dbReference>
<dbReference type="PROSITE" id="PS50137">
    <property type="entry name" value="DS_RBD"/>
    <property type="match status" value="1"/>
</dbReference>
<dbReference type="Gene3D" id="3.30.160.20">
    <property type="match status" value="1"/>
</dbReference>
<reference evidence="7" key="1">
    <citation type="submission" date="2016-06" db="UniProtKB">
        <authorList>
            <consortium name="WormBaseParasite"/>
        </authorList>
    </citation>
    <scope>IDENTIFICATION</scope>
</reference>
<dbReference type="SMART" id="SM00456">
    <property type="entry name" value="WW"/>
    <property type="match status" value="1"/>
</dbReference>
<accession>A0A183UAQ5</accession>
<evidence type="ECO:0000259" key="4">
    <source>
        <dbReference type="PROSITE" id="PS50137"/>
    </source>
</evidence>
<dbReference type="GO" id="GO:0070878">
    <property type="term" value="F:primary miRNA binding"/>
    <property type="evidence" value="ECO:0007669"/>
    <property type="project" value="TreeGrafter"/>
</dbReference>
<dbReference type="InterPro" id="IPR001202">
    <property type="entry name" value="WW_dom"/>
</dbReference>
<dbReference type="GO" id="GO:0020037">
    <property type="term" value="F:heme binding"/>
    <property type="evidence" value="ECO:0007669"/>
    <property type="project" value="InterPro"/>
</dbReference>
<sequence length="732" mass="80410">MMNEKQCVGVFKLRNAAEFLPVMSDGDDIVDQPSMFDTFSDSLDFLTKSGSCAATLTNEVEDHSNTPAEKKVEDDGQEGSSRGHTFLPPPPPPPAICDDPSMEANTIIPPPPMPPEQQSLHLSPNDTAVERCAKKQVTGGAKLVHETIKRGLRSGIAPYMSTRDRSNAQLTSVPKGKNSFHPYCAHTVVLRLPELDVVIGCDERLSEAGGIDGQLSGVGDSDGQLSGGETELGEKGPEMSYSIKEGVEDNFISGDECEENIDSLLEKPFRDGQTGKVPMPNEGEMRNSTLKLRAGDRISREVGVGDIFSEISSSGSRQAFKEDREKVGTNEKTVLAHRGIDYFDVLPEGWVELTHTSGLPVYLHKATRVCTFSRPYFIGPSSVRHHCVPESAIPCLHQRRVLKEVEESAKASADALQNALDASANINGEAGEIDEEKAKLIATLQAPNTKVQTAKDFKERQLDPQALHEYAKGVFRFKTIQVYRFQKWSATRSFHRQKKLAEAERLGKLTPSIEVPVGRPTLPANVQLITVPAMEANLKPQHKGFFLNPQGKTSISILHEYVQKVLKSTISYQFTETRSSSTPYECSARLKMNLNNRVMSAASIKEKLMLLQEKQRREEQLQGNGEPVDSEFVVLGTGCGNSKKTAKLDAAKSALKVLIPAIDFDAEGIAINQKKEGEEAENEREDAVALFDMLPIEDSRIPDLSLRAGQPSPYLLLQTNYDANSEFAYGLP</sequence>
<keyword evidence="6" id="KW-1185">Reference proteome</keyword>
<gene>
    <name evidence="5" type="ORF">TCNE_LOCUS5575</name>
</gene>
<evidence type="ECO:0000313" key="7">
    <source>
        <dbReference type="WBParaSite" id="TCNE_0000557501-mRNA-1"/>
    </source>
</evidence>
<feature type="region of interest" description="Disordered" evidence="2">
    <location>
        <begin position="58"/>
        <end position="123"/>
    </location>
</feature>
<name>A0A183UAQ5_TOXCA</name>
<dbReference type="GO" id="GO:0031053">
    <property type="term" value="P:primary miRNA processing"/>
    <property type="evidence" value="ECO:0007669"/>
    <property type="project" value="InterPro"/>
</dbReference>
<evidence type="ECO:0000259" key="3">
    <source>
        <dbReference type="PROSITE" id="PS50020"/>
    </source>
</evidence>
<evidence type="ECO:0000313" key="6">
    <source>
        <dbReference type="Proteomes" id="UP000050794"/>
    </source>
</evidence>
<proteinExistence type="predicted"/>
<evidence type="ECO:0000313" key="5">
    <source>
        <dbReference type="EMBL" id="VDM36746.1"/>
    </source>
</evidence>
<dbReference type="Proteomes" id="UP000050794">
    <property type="component" value="Unassembled WGS sequence"/>
</dbReference>
<reference evidence="5 6" key="2">
    <citation type="submission" date="2018-11" db="EMBL/GenBank/DDBJ databases">
        <authorList>
            <consortium name="Pathogen Informatics"/>
        </authorList>
    </citation>
    <scope>NUCLEOTIDE SEQUENCE [LARGE SCALE GENOMIC DNA]</scope>
</reference>
<dbReference type="Gene3D" id="2.20.70.10">
    <property type="match status" value="1"/>
</dbReference>
<dbReference type="CDD" id="cd00201">
    <property type="entry name" value="WW"/>
    <property type="match status" value="1"/>
</dbReference>
<keyword evidence="1" id="KW-0694">RNA-binding</keyword>
<dbReference type="PANTHER" id="PTHR13482">
    <property type="entry name" value="MICRORNA PROCESSOR COMPLEX SUBUNIT DGCR8"/>
    <property type="match status" value="1"/>
</dbReference>
<dbReference type="InterPro" id="IPR014720">
    <property type="entry name" value="dsRBD_dom"/>
</dbReference>
<dbReference type="AlphaFoldDB" id="A0A183UAQ5"/>
<feature type="domain" description="WW" evidence="3">
    <location>
        <begin position="344"/>
        <end position="377"/>
    </location>
</feature>
<feature type="domain" description="DRBM" evidence="4">
    <location>
        <begin position="553"/>
        <end position="660"/>
    </location>
</feature>
<dbReference type="GO" id="GO:0003725">
    <property type="term" value="F:double-stranded RNA binding"/>
    <property type="evidence" value="ECO:0007669"/>
    <property type="project" value="TreeGrafter"/>
</dbReference>
<evidence type="ECO:0000256" key="2">
    <source>
        <dbReference type="SAM" id="MobiDB-lite"/>
    </source>
</evidence>
<dbReference type="SUPFAM" id="SSF54768">
    <property type="entry name" value="dsRNA-binding domain-like"/>
    <property type="match status" value="1"/>
</dbReference>
<dbReference type="WBParaSite" id="TCNE_0000557501-mRNA-1">
    <property type="protein sequence ID" value="TCNE_0000557501-mRNA-1"/>
    <property type="gene ID" value="TCNE_0000557501"/>
</dbReference>
<dbReference type="InterPro" id="IPR040375">
    <property type="entry name" value="DGCR8"/>
</dbReference>
<organism evidence="6 7">
    <name type="scientific">Toxocara canis</name>
    <name type="common">Canine roundworm</name>
    <dbReference type="NCBI Taxonomy" id="6265"/>
    <lineage>
        <taxon>Eukaryota</taxon>
        <taxon>Metazoa</taxon>
        <taxon>Ecdysozoa</taxon>
        <taxon>Nematoda</taxon>
        <taxon>Chromadorea</taxon>
        <taxon>Rhabditida</taxon>
        <taxon>Spirurina</taxon>
        <taxon>Ascaridomorpha</taxon>
        <taxon>Ascaridoidea</taxon>
        <taxon>Toxocaridae</taxon>
        <taxon>Toxocara</taxon>
    </lineage>
</organism>
<protein>
    <submittedName>
        <fullName evidence="7">WW domain-containing protein</fullName>
    </submittedName>
</protein>
<evidence type="ECO:0000256" key="1">
    <source>
        <dbReference type="PROSITE-ProRule" id="PRU00266"/>
    </source>
</evidence>
<dbReference type="Gene3D" id="3.30.160.590">
    <property type="match status" value="1"/>
</dbReference>
<feature type="compositionally biased region" description="Basic and acidic residues" evidence="2">
    <location>
        <begin position="60"/>
        <end position="74"/>
    </location>
</feature>